<dbReference type="EMBL" id="AOJL01000026">
    <property type="protein sequence ID" value="ELZ48960.1"/>
    <property type="molecule type" value="Genomic_DNA"/>
</dbReference>
<evidence type="ECO:0000259" key="3">
    <source>
        <dbReference type="Pfam" id="PF11611"/>
    </source>
</evidence>
<name>M0EMK5_9EURY</name>
<evidence type="ECO:0000256" key="1">
    <source>
        <dbReference type="ARBA" id="ARBA00022729"/>
    </source>
</evidence>
<accession>M0EMK5</accession>
<dbReference type="PATRIC" id="fig|1227466.3.peg.1231"/>
<feature type="compositionally biased region" description="Acidic residues" evidence="2">
    <location>
        <begin position="42"/>
        <end position="61"/>
    </location>
</feature>
<sequence>MLAFTAGGIALPLAGCSGDSDSGPEPTDSDSSDGSDGGDGSDGSDESTDENGSDESDDSDSGPEQVQAAVGDLVEGDQLHLVVEGIERTTSLGQFSQPDAGNEFVVVSLALKNVSDDYVSVSNLLQTRLRDAEDFQYDQTFAGGGGNTFNAGQFAPGEVERGTITFEVPEDASGLQLVFDLDASIIGGIDRARINLGEQADSVAELEQDLGIDVYGTGEEIGYQDVAVTVNGTRTESSLGQYSQPDEGNEFVIVDISITNNTGEERSFSTILQMMLKDGEGYTYQESLTATSSLDRSFDEGTPLSDGETRRGELAYELAEGTAPLYWVFEFSVFAGGDKTFWEVRG</sequence>
<dbReference type="STRING" id="1227466.C464_06100"/>
<dbReference type="InterPro" id="IPR029050">
    <property type="entry name" value="Immunoprotect_excell_Ig-like"/>
</dbReference>
<dbReference type="InterPro" id="IPR029051">
    <property type="entry name" value="DUF4352"/>
</dbReference>
<feature type="domain" description="DUF4352" evidence="3">
    <location>
        <begin position="69"/>
        <end position="180"/>
    </location>
</feature>
<reference evidence="4 5" key="1">
    <citation type="journal article" date="2014" name="PLoS Genet.">
        <title>Phylogenetically driven sequencing of extremely halophilic archaea reveals strategies for static and dynamic osmo-response.</title>
        <authorList>
            <person name="Becker E.A."/>
            <person name="Seitzer P.M."/>
            <person name="Tritt A."/>
            <person name="Larsen D."/>
            <person name="Krusor M."/>
            <person name="Yao A.I."/>
            <person name="Wu D."/>
            <person name="Madern D."/>
            <person name="Eisen J.A."/>
            <person name="Darling A.E."/>
            <person name="Facciotti M.T."/>
        </authorList>
    </citation>
    <scope>NUCLEOTIDE SEQUENCE [LARGE SCALE GENOMIC DNA]</scope>
    <source>
        <strain evidence="4 5">DSM 10284</strain>
    </source>
</reference>
<feature type="region of interest" description="Disordered" evidence="2">
    <location>
        <begin position="1"/>
        <end position="66"/>
    </location>
</feature>
<feature type="domain" description="DUF4352" evidence="3">
    <location>
        <begin position="215"/>
        <end position="336"/>
    </location>
</feature>
<feature type="compositionally biased region" description="Low complexity" evidence="2">
    <location>
        <begin position="17"/>
        <end position="26"/>
    </location>
</feature>
<evidence type="ECO:0000313" key="5">
    <source>
        <dbReference type="Proteomes" id="UP000011509"/>
    </source>
</evidence>
<organism evidence="4 5">
    <name type="scientific">Halorubrum coriense DSM 10284</name>
    <dbReference type="NCBI Taxonomy" id="1227466"/>
    <lineage>
        <taxon>Archaea</taxon>
        <taxon>Methanobacteriati</taxon>
        <taxon>Methanobacteriota</taxon>
        <taxon>Stenosarchaea group</taxon>
        <taxon>Halobacteria</taxon>
        <taxon>Halobacteriales</taxon>
        <taxon>Haloferacaceae</taxon>
        <taxon>Halorubrum</taxon>
    </lineage>
</organism>
<dbReference type="Proteomes" id="UP000011509">
    <property type="component" value="Unassembled WGS sequence"/>
</dbReference>
<evidence type="ECO:0000313" key="4">
    <source>
        <dbReference type="EMBL" id="ELZ48960.1"/>
    </source>
</evidence>
<keyword evidence="1" id="KW-0732">Signal</keyword>
<gene>
    <name evidence="4" type="ORF">C464_06100</name>
</gene>
<dbReference type="AlphaFoldDB" id="M0EMK5"/>
<protein>
    <recommendedName>
        <fullName evidence="3">DUF4352 domain-containing protein</fullName>
    </recommendedName>
</protein>
<keyword evidence="5" id="KW-1185">Reference proteome</keyword>
<dbReference type="Pfam" id="PF11611">
    <property type="entry name" value="DUF4352"/>
    <property type="match status" value="2"/>
</dbReference>
<proteinExistence type="predicted"/>
<comment type="caution">
    <text evidence="4">The sequence shown here is derived from an EMBL/GenBank/DDBJ whole genome shotgun (WGS) entry which is preliminary data.</text>
</comment>
<dbReference type="Gene3D" id="2.60.40.1240">
    <property type="match status" value="2"/>
</dbReference>
<evidence type="ECO:0000256" key="2">
    <source>
        <dbReference type="SAM" id="MobiDB-lite"/>
    </source>
</evidence>